<dbReference type="PANTHER" id="PTHR14859:SF1">
    <property type="entry name" value="PGAP2-INTERACTING PROTEIN"/>
    <property type="match status" value="1"/>
</dbReference>
<evidence type="ECO:0000313" key="2">
    <source>
        <dbReference type="EMBL" id="MDQ0253984.1"/>
    </source>
</evidence>
<dbReference type="EMBL" id="JAUSUG010000004">
    <property type="protein sequence ID" value="MDQ0253984.1"/>
    <property type="molecule type" value="Genomic_DNA"/>
</dbReference>
<feature type="domain" description="Endonuclease/exonuclease/phosphatase" evidence="1">
    <location>
        <begin position="49"/>
        <end position="259"/>
    </location>
</feature>
<keyword evidence="2" id="KW-0255">Endonuclease</keyword>
<proteinExistence type="predicted"/>
<dbReference type="PANTHER" id="PTHR14859">
    <property type="entry name" value="CALCOFLUOR WHITE HYPERSENSITIVE PROTEIN PRECURSOR"/>
    <property type="match status" value="1"/>
</dbReference>
<reference evidence="2 3" key="1">
    <citation type="submission" date="2023-07" db="EMBL/GenBank/DDBJ databases">
        <title>Genomic Encyclopedia of Type Strains, Phase IV (KMG-IV): sequencing the most valuable type-strain genomes for metagenomic binning, comparative biology and taxonomic classification.</title>
        <authorList>
            <person name="Goeker M."/>
        </authorList>
    </citation>
    <scope>NUCLEOTIDE SEQUENCE [LARGE SCALE GENOMIC DNA]</scope>
    <source>
        <strain evidence="2 3">DSM 9768</strain>
    </source>
</reference>
<dbReference type="GO" id="GO:0004519">
    <property type="term" value="F:endonuclease activity"/>
    <property type="evidence" value="ECO:0007669"/>
    <property type="project" value="UniProtKB-KW"/>
</dbReference>
<keyword evidence="2" id="KW-0540">Nuclease</keyword>
<evidence type="ECO:0000259" key="1">
    <source>
        <dbReference type="Pfam" id="PF03372"/>
    </source>
</evidence>
<gene>
    <name evidence="2" type="ORF">J2S74_001357</name>
</gene>
<evidence type="ECO:0000313" key="3">
    <source>
        <dbReference type="Proteomes" id="UP001230005"/>
    </source>
</evidence>
<name>A0ABT9ZRZ9_9BACI</name>
<accession>A0ABT9ZRZ9</accession>
<dbReference type="SUPFAM" id="SSF56219">
    <property type="entry name" value="DNase I-like"/>
    <property type="match status" value="1"/>
</dbReference>
<dbReference type="InterPro" id="IPR051916">
    <property type="entry name" value="GPI-anchor_lipid_remodeler"/>
</dbReference>
<dbReference type="GO" id="GO:0016787">
    <property type="term" value="F:hydrolase activity"/>
    <property type="evidence" value="ECO:0007669"/>
    <property type="project" value="UniProtKB-KW"/>
</dbReference>
<dbReference type="RefSeq" id="WP_307323307.1">
    <property type="nucleotide sequence ID" value="NZ_JAUSUG010000004.1"/>
</dbReference>
<dbReference type="Proteomes" id="UP001230005">
    <property type="component" value="Unassembled WGS sequence"/>
</dbReference>
<dbReference type="Pfam" id="PF03372">
    <property type="entry name" value="Exo_endo_phos"/>
    <property type="match status" value="1"/>
</dbReference>
<organism evidence="2 3">
    <name type="scientific">Evansella vedderi</name>
    <dbReference type="NCBI Taxonomy" id="38282"/>
    <lineage>
        <taxon>Bacteria</taxon>
        <taxon>Bacillati</taxon>
        <taxon>Bacillota</taxon>
        <taxon>Bacilli</taxon>
        <taxon>Bacillales</taxon>
        <taxon>Bacillaceae</taxon>
        <taxon>Evansella</taxon>
    </lineage>
</organism>
<dbReference type="InterPro" id="IPR005135">
    <property type="entry name" value="Endo/exonuclease/phosphatase"/>
</dbReference>
<sequence>MSYRMFLIISISFLFLVSSYYVHGFIKGQYTWNSVQDAFLVNDKMITVATYNIQYGKGQDGRVDIGRTIEKLKSLDAQVIRLQEVERFSVRSGFNDQVKWMAEALDMYATFYSSLSFPGLYYGNAILSVFPIEDTKVLHFNNRVEDRSAIISTLKVSENERITVINTHLGLNYNEREKAIMQIKEKLAGLEDPVLLMGDLNSTPSMKEYKIWAKWVTKSNKGIPMVTYYKHDWQIDYIFHSDQFAVEDIRVMESETSDHYPLIGVFYLSGK</sequence>
<comment type="caution">
    <text evidence="2">The sequence shown here is derived from an EMBL/GenBank/DDBJ whole genome shotgun (WGS) entry which is preliminary data.</text>
</comment>
<dbReference type="InterPro" id="IPR036691">
    <property type="entry name" value="Endo/exonu/phosph_ase_sf"/>
</dbReference>
<dbReference type="Gene3D" id="3.60.10.10">
    <property type="entry name" value="Endonuclease/exonuclease/phosphatase"/>
    <property type="match status" value="1"/>
</dbReference>
<protein>
    <submittedName>
        <fullName evidence="2">Endonuclease/exonuclease/phosphatase family metal-dependent hydrolase</fullName>
    </submittedName>
</protein>
<keyword evidence="3" id="KW-1185">Reference proteome</keyword>
<keyword evidence="2" id="KW-0378">Hydrolase</keyword>